<reference evidence="1 2" key="1">
    <citation type="submission" date="2024-01" db="EMBL/GenBank/DDBJ databases">
        <title>The genomes of 5 underutilized Papilionoideae crops provide insights into root nodulation and disease resistanc.</title>
        <authorList>
            <person name="Yuan L."/>
        </authorList>
    </citation>
    <scope>NUCLEOTIDE SEQUENCE [LARGE SCALE GENOMIC DNA]</scope>
    <source>
        <strain evidence="1">ZHUSHIDOU_FW_LH</strain>
        <tissue evidence="1">Leaf</tissue>
    </source>
</reference>
<accession>A0AAN9EJX2</accession>
<comment type="caution">
    <text evidence="1">The sequence shown here is derived from an EMBL/GenBank/DDBJ whole genome shotgun (WGS) entry which is preliminary data.</text>
</comment>
<dbReference type="AlphaFoldDB" id="A0AAN9EJX2"/>
<sequence length="81" mass="9193">MCKMKRADIGDRTPDVILKKSSYLPTVLGFVGDIGTATNYTNLLNEPSLYIKPPFFPLSYIHLNSIHKTPSPLQWKTKNKK</sequence>
<dbReference type="Proteomes" id="UP001372338">
    <property type="component" value="Unassembled WGS sequence"/>
</dbReference>
<organism evidence="1 2">
    <name type="scientific">Crotalaria pallida</name>
    <name type="common">Smooth rattlebox</name>
    <name type="synonym">Crotalaria striata</name>
    <dbReference type="NCBI Taxonomy" id="3830"/>
    <lineage>
        <taxon>Eukaryota</taxon>
        <taxon>Viridiplantae</taxon>
        <taxon>Streptophyta</taxon>
        <taxon>Embryophyta</taxon>
        <taxon>Tracheophyta</taxon>
        <taxon>Spermatophyta</taxon>
        <taxon>Magnoliopsida</taxon>
        <taxon>eudicotyledons</taxon>
        <taxon>Gunneridae</taxon>
        <taxon>Pentapetalae</taxon>
        <taxon>rosids</taxon>
        <taxon>fabids</taxon>
        <taxon>Fabales</taxon>
        <taxon>Fabaceae</taxon>
        <taxon>Papilionoideae</taxon>
        <taxon>50 kb inversion clade</taxon>
        <taxon>genistoids sensu lato</taxon>
        <taxon>core genistoids</taxon>
        <taxon>Crotalarieae</taxon>
        <taxon>Crotalaria</taxon>
    </lineage>
</organism>
<keyword evidence="2" id="KW-1185">Reference proteome</keyword>
<proteinExistence type="predicted"/>
<protein>
    <submittedName>
        <fullName evidence="1">Uncharacterized protein</fullName>
    </submittedName>
</protein>
<gene>
    <name evidence="1" type="ORF">RIF29_24111</name>
</gene>
<name>A0AAN9EJX2_CROPI</name>
<dbReference type="EMBL" id="JAYWIO010000005">
    <property type="protein sequence ID" value="KAK7258531.1"/>
    <property type="molecule type" value="Genomic_DNA"/>
</dbReference>
<evidence type="ECO:0000313" key="2">
    <source>
        <dbReference type="Proteomes" id="UP001372338"/>
    </source>
</evidence>
<evidence type="ECO:0000313" key="1">
    <source>
        <dbReference type="EMBL" id="KAK7258531.1"/>
    </source>
</evidence>